<comment type="caution">
    <text evidence="1">The sequence shown here is derived from an EMBL/GenBank/DDBJ whole genome shotgun (WGS) entry which is preliminary data.</text>
</comment>
<protein>
    <submittedName>
        <fullName evidence="1">Uncharacterized protein</fullName>
    </submittedName>
</protein>
<evidence type="ECO:0000313" key="1">
    <source>
        <dbReference type="EMBL" id="MPN63692.1"/>
    </source>
</evidence>
<proteinExistence type="predicted"/>
<gene>
    <name evidence="1" type="ORF">SDC9_211457</name>
</gene>
<reference evidence="1" key="1">
    <citation type="submission" date="2019-08" db="EMBL/GenBank/DDBJ databases">
        <authorList>
            <person name="Kucharzyk K."/>
            <person name="Murdoch R.W."/>
            <person name="Higgins S."/>
            <person name="Loffler F."/>
        </authorList>
    </citation>
    <scope>NUCLEOTIDE SEQUENCE</scope>
</reference>
<dbReference type="EMBL" id="VSSQ01143487">
    <property type="protein sequence ID" value="MPN63692.1"/>
    <property type="molecule type" value="Genomic_DNA"/>
</dbReference>
<accession>A0A645JKD2</accession>
<organism evidence="1">
    <name type="scientific">bioreactor metagenome</name>
    <dbReference type="NCBI Taxonomy" id="1076179"/>
    <lineage>
        <taxon>unclassified sequences</taxon>
        <taxon>metagenomes</taxon>
        <taxon>ecological metagenomes</taxon>
    </lineage>
</organism>
<sequence>MIKTNFLSTQLEMVNADLGIAILPPFVEPYLPANVQMLDMLEMPFSQKFFAMISPKLTGAYAEILMDLWHIRDAANAFSEKCALLRADDDSV</sequence>
<name>A0A645JKD2_9ZZZZ</name>
<dbReference type="AlphaFoldDB" id="A0A645JKD2"/>